<dbReference type="Proteomes" id="UP000000422">
    <property type="component" value="Chromosome"/>
</dbReference>
<evidence type="ECO:0000256" key="8">
    <source>
        <dbReference type="ARBA" id="ARBA00022989"/>
    </source>
</evidence>
<evidence type="ECO:0000256" key="10">
    <source>
        <dbReference type="SAM" id="MobiDB-lite"/>
    </source>
</evidence>
<name>Q7MRQ6_WOLSU</name>
<dbReference type="GO" id="GO:0030288">
    <property type="term" value="C:outer membrane-bounded periplasmic space"/>
    <property type="evidence" value="ECO:0007669"/>
    <property type="project" value="InterPro"/>
</dbReference>
<dbReference type="SUPFAM" id="SSF74653">
    <property type="entry name" value="TolA/TonB C-terminal domain"/>
    <property type="match status" value="1"/>
</dbReference>
<reference evidence="13 14" key="1">
    <citation type="journal article" date="2003" name="Proc. Natl. Acad. Sci. U.S.A.">
        <title>Complete genome sequence and analysis of Wolinella succinogenes.</title>
        <authorList>
            <person name="Baar C."/>
            <person name="Eppinger M."/>
            <person name="Raddatz G."/>
            <person name="Simon JM."/>
            <person name="Lanz C."/>
            <person name="Klimmek O."/>
            <person name="Nandakumar R."/>
            <person name="Gross R."/>
            <person name="Rosinus A."/>
            <person name="Keller H."/>
            <person name="Jagtap P."/>
            <person name="Linke B."/>
            <person name="Meyer F."/>
            <person name="Lederer H."/>
            <person name="Schuster S.C."/>
        </authorList>
    </citation>
    <scope>NUCLEOTIDE SEQUENCE [LARGE SCALE GENOMIC DNA]</scope>
    <source>
        <strain evidence="14">ATCC 29543 / DSM 1740 / CCUG 13145 / JCM 31913 / LMG 7466 / NCTC 11488 / FDC 602W</strain>
    </source>
</reference>
<feature type="transmembrane region" description="Helical" evidence="11">
    <location>
        <begin position="12"/>
        <end position="31"/>
    </location>
</feature>
<dbReference type="GO" id="GO:0015031">
    <property type="term" value="P:protein transport"/>
    <property type="evidence" value="ECO:0007669"/>
    <property type="project" value="UniProtKB-KW"/>
</dbReference>
<dbReference type="GO" id="GO:0098797">
    <property type="term" value="C:plasma membrane protein complex"/>
    <property type="evidence" value="ECO:0007669"/>
    <property type="project" value="TreeGrafter"/>
</dbReference>
<comment type="subcellular location">
    <subcellularLocation>
        <location evidence="1">Cell inner membrane</location>
        <topology evidence="1">Single-pass membrane protein</topology>
        <orientation evidence="1">Periplasmic side</orientation>
    </subcellularLocation>
</comment>
<dbReference type="GO" id="GO:0015891">
    <property type="term" value="P:siderophore transport"/>
    <property type="evidence" value="ECO:0007669"/>
    <property type="project" value="InterPro"/>
</dbReference>
<dbReference type="PRINTS" id="PR01374">
    <property type="entry name" value="TONBPROTEIN"/>
</dbReference>
<dbReference type="GO" id="GO:0031992">
    <property type="term" value="F:energy transducer activity"/>
    <property type="evidence" value="ECO:0007669"/>
    <property type="project" value="InterPro"/>
</dbReference>
<dbReference type="InterPro" id="IPR051045">
    <property type="entry name" value="TonB-dependent_transducer"/>
</dbReference>
<proteinExistence type="inferred from homology"/>
<comment type="similarity">
    <text evidence="2">Belongs to the TonB family.</text>
</comment>
<organism evidence="14">
    <name type="scientific">Wolinella succinogenes (strain ATCC 29543 / DSM 1740 / CCUG 13145 / JCM 31913 / LMG 7466 / NCTC 11488 / FDC 602W)</name>
    <name type="common">Vibrio succinogenes</name>
    <dbReference type="NCBI Taxonomy" id="273121"/>
    <lineage>
        <taxon>Bacteria</taxon>
        <taxon>Pseudomonadati</taxon>
        <taxon>Campylobacterota</taxon>
        <taxon>Epsilonproteobacteria</taxon>
        <taxon>Campylobacterales</taxon>
        <taxon>Helicobacteraceae</taxon>
        <taxon>Wolinella</taxon>
    </lineage>
</organism>
<evidence type="ECO:0000256" key="11">
    <source>
        <dbReference type="SAM" id="Phobius"/>
    </source>
</evidence>
<dbReference type="KEGG" id="wsu:WS1128"/>
<dbReference type="InterPro" id="IPR037682">
    <property type="entry name" value="TonB_C"/>
</dbReference>
<dbReference type="Gene3D" id="3.30.1150.10">
    <property type="match status" value="1"/>
</dbReference>
<evidence type="ECO:0000256" key="7">
    <source>
        <dbReference type="ARBA" id="ARBA00022927"/>
    </source>
</evidence>
<accession>Q7MRQ6</accession>
<dbReference type="NCBIfam" id="TIGR01352">
    <property type="entry name" value="tonB_Cterm"/>
    <property type="match status" value="1"/>
</dbReference>
<dbReference type="EMBL" id="BX571660">
    <property type="protein sequence ID" value="CAE10218.1"/>
    <property type="molecule type" value="Genomic_DNA"/>
</dbReference>
<dbReference type="PROSITE" id="PS52015">
    <property type="entry name" value="TONB_CTD"/>
    <property type="match status" value="1"/>
</dbReference>
<keyword evidence="4" id="KW-1003">Cell membrane</keyword>
<evidence type="ECO:0000256" key="4">
    <source>
        <dbReference type="ARBA" id="ARBA00022475"/>
    </source>
</evidence>
<keyword evidence="9 11" id="KW-0472">Membrane</keyword>
<evidence type="ECO:0000256" key="2">
    <source>
        <dbReference type="ARBA" id="ARBA00006555"/>
    </source>
</evidence>
<keyword evidence="7" id="KW-0653">Protein transport</keyword>
<dbReference type="PANTHER" id="PTHR33446:SF2">
    <property type="entry name" value="PROTEIN TONB"/>
    <property type="match status" value="1"/>
</dbReference>
<dbReference type="GO" id="GO:0055085">
    <property type="term" value="P:transmembrane transport"/>
    <property type="evidence" value="ECO:0007669"/>
    <property type="project" value="InterPro"/>
</dbReference>
<dbReference type="InterPro" id="IPR006260">
    <property type="entry name" value="TonB/TolA_C"/>
</dbReference>
<keyword evidence="6 11" id="KW-0812">Transmembrane</keyword>
<dbReference type="eggNOG" id="COG0810">
    <property type="taxonomic scope" value="Bacteria"/>
</dbReference>
<evidence type="ECO:0000256" key="5">
    <source>
        <dbReference type="ARBA" id="ARBA00022519"/>
    </source>
</evidence>
<evidence type="ECO:0000259" key="12">
    <source>
        <dbReference type="PROSITE" id="PS52015"/>
    </source>
</evidence>
<keyword evidence="8 11" id="KW-1133">Transmembrane helix</keyword>
<dbReference type="HOGENOM" id="CLU_1293786_0_0_7"/>
<keyword evidence="14" id="KW-1185">Reference proteome</keyword>
<dbReference type="PANTHER" id="PTHR33446">
    <property type="entry name" value="PROTEIN TONB-RELATED"/>
    <property type="match status" value="1"/>
</dbReference>
<feature type="domain" description="TonB C-terminal" evidence="12">
    <location>
        <begin position="147"/>
        <end position="234"/>
    </location>
</feature>
<dbReference type="Pfam" id="PF03544">
    <property type="entry name" value="TonB_C"/>
    <property type="match status" value="1"/>
</dbReference>
<dbReference type="AlphaFoldDB" id="Q7MRQ6"/>
<evidence type="ECO:0000256" key="6">
    <source>
        <dbReference type="ARBA" id="ARBA00022692"/>
    </source>
</evidence>
<evidence type="ECO:0000256" key="1">
    <source>
        <dbReference type="ARBA" id="ARBA00004383"/>
    </source>
</evidence>
<evidence type="ECO:0000313" key="14">
    <source>
        <dbReference type="Proteomes" id="UP000000422"/>
    </source>
</evidence>
<evidence type="ECO:0000313" key="13">
    <source>
        <dbReference type="EMBL" id="CAE10218.1"/>
    </source>
</evidence>
<protein>
    <recommendedName>
        <fullName evidence="12">TonB C-terminal domain-containing protein</fullName>
    </recommendedName>
</protein>
<gene>
    <name evidence="13" type="ordered locus">WS1128</name>
</gene>
<keyword evidence="3" id="KW-0813">Transport</keyword>
<evidence type="ECO:0000256" key="9">
    <source>
        <dbReference type="ARBA" id="ARBA00023136"/>
    </source>
</evidence>
<feature type="region of interest" description="Disordered" evidence="10">
    <location>
        <begin position="58"/>
        <end position="96"/>
    </location>
</feature>
<evidence type="ECO:0000256" key="3">
    <source>
        <dbReference type="ARBA" id="ARBA00022448"/>
    </source>
</evidence>
<dbReference type="InterPro" id="IPR003538">
    <property type="entry name" value="TonB"/>
</dbReference>
<dbReference type="STRING" id="273121.WS1128"/>
<keyword evidence="5" id="KW-0997">Cell inner membrane</keyword>
<sequence length="234" mass="26440">MPPMSERRYSQVGWSFSIVLHGAIWLFWAFLGVTPPVIEERKISLPLGMILSQEPSPLLSAPTPAPPPVMPLESSEPLEIPKPSLKNPAPHPKPLVKNRDKMAIEPKVTPLMSQERESISTDSLLSPAPLAVMEGVRETKEVEEEAYLFEQIRQIIQKNRSYPERARRRNIEGEVVVEFCLTPRGEVKDLVLVQSSGSAILDQHSLRLIEESKEQFPRPKESIKIELPIGYRLL</sequence>